<sequence length="155" mass="17127">MSAFWDWAVKAYGRPGVAEACLSLQDFHEQNVPLLLWSAWAAVEGRRPDEETIEAACDAARAYDRVITTPLRAMRRTLKAPVPDIDDEARQALRVQVKALELDAERRLMVELEGLAPAPSGGPRPVLDGLVSTARLWDRVTPRPALSTLAERLSA</sequence>
<gene>
    <name evidence="1" type="ORF">ABIE19_002779</name>
</gene>
<reference evidence="1 2" key="1">
    <citation type="submission" date="2024-06" db="EMBL/GenBank/DDBJ databases">
        <title>Sorghum-associated microbial communities from plants grown in Nebraska, USA.</title>
        <authorList>
            <person name="Schachtman D."/>
        </authorList>
    </citation>
    <scope>NUCLEOTIDE SEQUENCE [LARGE SCALE GENOMIC DNA]</scope>
    <source>
        <strain evidence="1 2">2814</strain>
    </source>
</reference>
<evidence type="ECO:0000313" key="2">
    <source>
        <dbReference type="Proteomes" id="UP001549313"/>
    </source>
</evidence>
<accession>A0ABV2RE10</accession>
<dbReference type="NCBIfam" id="TIGR02444">
    <property type="entry name" value="TIGR02444 family protein"/>
    <property type="match status" value="1"/>
</dbReference>
<dbReference type="InterPro" id="IPR012659">
    <property type="entry name" value="CHP02444"/>
</dbReference>
<proteinExistence type="predicted"/>
<comment type="caution">
    <text evidence="1">The sequence shown here is derived from an EMBL/GenBank/DDBJ whole genome shotgun (WGS) entry which is preliminary data.</text>
</comment>
<name>A0ABV2RE10_9CAUL</name>
<keyword evidence="2" id="KW-1185">Reference proteome</keyword>
<dbReference type="Pfam" id="PF09523">
    <property type="entry name" value="DUF2390"/>
    <property type="match status" value="1"/>
</dbReference>
<dbReference type="Proteomes" id="UP001549313">
    <property type="component" value="Unassembled WGS sequence"/>
</dbReference>
<evidence type="ECO:0000313" key="1">
    <source>
        <dbReference type="EMBL" id="MET4684830.1"/>
    </source>
</evidence>
<protein>
    <submittedName>
        <fullName evidence="1">Uncharacterized protein (TIGR02444 family)</fullName>
    </submittedName>
</protein>
<organism evidence="1 2">
    <name type="scientific">Brevundimonas faecalis</name>
    <dbReference type="NCBI Taxonomy" id="947378"/>
    <lineage>
        <taxon>Bacteria</taxon>
        <taxon>Pseudomonadati</taxon>
        <taxon>Pseudomonadota</taxon>
        <taxon>Alphaproteobacteria</taxon>
        <taxon>Caulobacterales</taxon>
        <taxon>Caulobacteraceae</taxon>
        <taxon>Brevundimonas</taxon>
    </lineage>
</organism>
<dbReference type="RefSeq" id="WP_354089797.1">
    <property type="nucleotide sequence ID" value="NZ_JBEPTF010000004.1"/>
</dbReference>
<dbReference type="EMBL" id="JBEPTF010000004">
    <property type="protein sequence ID" value="MET4684830.1"/>
    <property type="molecule type" value="Genomic_DNA"/>
</dbReference>